<keyword evidence="5" id="KW-1185">Reference proteome</keyword>
<dbReference type="EnsemblPlants" id="Pp3c20_20901V3.1">
    <property type="protein sequence ID" value="PAC:32947229.CDS.1"/>
    <property type="gene ID" value="Pp3c20_20901"/>
</dbReference>
<dbReference type="AlphaFoldDB" id="A0A2K1IVZ2"/>
<accession>A0A2K1IVZ2</accession>
<feature type="chain" id="PRO_5036042784" evidence="2">
    <location>
        <begin position="30"/>
        <end position="109"/>
    </location>
</feature>
<reference evidence="4" key="3">
    <citation type="submission" date="2020-12" db="UniProtKB">
        <authorList>
            <consortium name="EnsemblPlants"/>
        </authorList>
    </citation>
    <scope>IDENTIFICATION</scope>
</reference>
<evidence type="ECO:0000256" key="1">
    <source>
        <dbReference type="SAM" id="MobiDB-lite"/>
    </source>
</evidence>
<gene>
    <name evidence="3" type="ORF">PHYPA_025390</name>
</gene>
<feature type="signal peptide" evidence="2">
    <location>
        <begin position="1"/>
        <end position="29"/>
    </location>
</feature>
<evidence type="ECO:0000256" key="2">
    <source>
        <dbReference type="SAM" id="SignalP"/>
    </source>
</evidence>
<reference evidence="3 5" key="2">
    <citation type="journal article" date="2018" name="Plant J.">
        <title>The Physcomitrella patens chromosome-scale assembly reveals moss genome structure and evolution.</title>
        <authorList>
            <person name="Lang D."/>
            <person name="Ullrich K.K."/>
            <person name="Murat F."/>
            <person name="Fuchs J."/>
            <person name="Jenkins J."/>
            <person name="Haas F.B."/>
            <person name="Piednoel M."/>
            <person name="Gundlach H."/>
            <person name="Van Bel M."/>
            <person name="Meyberg R."/>
            <person name="Vives C."/>
            <person name="Morata J."/>
            <person name="Symeonidi A."/>
            <person name="Hiss M."/>
            <person name="Muchero W."/>
            <person name="Kamisugi Y."/>
            <person name="Saleh O."/>
            <person name="Blanc G."/>
            <person name="Decker E.L."/>
            <person name="van Gessel N."/>
            <person name="Grimwood J."/>
            <person name="Hayes R.D."/>
            <person name="Graham S.W."/>
            <person name="Gunter L.E."/>
            <person name="McDaniel S.F."/>
            <person name="Hoernstein S.N.W."/>
            <person name="Larsson A."/>
            <person name="Li F.W."/>
            <person name="Perroud P.F."/>
            <person name="Phillips J."/>
            <person name="Ranjan P."/>
            <person name="Rokshar D.S."/>
            <person name="Rothfels C.J."/>
            <person name="Schneider L."/>
            <person name="Shu S."/>
            <person name="Stevenson D.W."/>
            <person name="Thummler F."/>
            <person name="Tillich M."/>
            <person name="Villarreal Aguilar J.C."/>
            <person name="Widiez T."/>
            <person name="Wong G.K."/>
            <person name="Wymore A."/>
            <person name="Zhang Y."/>
            <person name="Zimmer A.D."/>
            <person name="Quatrano R.S."/>
            <person name="Mayer K.F.X."/>
            <person name="Goodstein D."/>
            <person name="Casacuberta J.M."/>
            <person name="Vandepoele K."/>
            <person name="Reski R."/>
            <person name="Cuming A.C."/>
            <person name="Tuskan G.A."/>
            <person name="Maumus F."/>
            <person name="Salse J."/>
            <person name="Schmutz J."/>
            <person name="Rensing S.A."/>
        </authorList>
    </citation>
    <scope>NUCLEOTIDE SEQUENCE [LARGE SCALE GENOMIC DNA]</scope>
    <source>
        <strain evidence="4 5">cv. Gransden 2004</strain>
    </source>
</reference>
<organism evidence="3">
    <name type="scientific">Physcomitrium patens</name>
    <name type="common">Spreading-leaved earth moss</name>
    <name type="synonym">Physcomitrella patens</name>
    <dbReference type="NCBI Taxonomy" id="3218"/>
    <lineage>
        <taxon>Eukaryota</taxon>
        <taxon>Viridiplantae</taxon>
        <taxon>Streptophyta</taxon>
        <taxon>Embryophyta</taxon>
        <taxon>Bryophyta</taxon>
        <taxon>Bryophytina</taxon>
        <taxon>Bryopsida</taxon>
        <taxon>Funariidae</taxon>
        <taxon>Funariales</taxon>
        <taxon>Funariaceae</taxon>
        <taxon>Physcomitrium</taxon>
    </lineage>
</organism>
<dbReference type="EMBL" id="ABEU02000020">
    <property type="protein sequence ID" value="PNR33446.1"/>
    <property type="molecule type" value="Genomic_DNA"/>
</dbReference>
<proteinExistence type="predicted"/>
<dbReference type="InParanoid" id="A0A2K1IVZ2"/>
<dbReference type="Proteomes" id="UP000006727">
    <property type="component" value="Chromosome 20"/>
</dbReference>
<dbReference type="PaxDb" id="3218-PP1S40_150V6.1"/>
<dbReference type="Gramene" id="Pp3c20_20901V3.1">
    <property type="protein sequence ID" value="PAC:32947229.CDS.1"/>
    <property type="gene ID" value="Pp3c20_20901"/>
</dbReference>
<evidence type="ECO:0000313" key="5">
    <source>
        <dbReference type="Proteomes" id="UP000006727"/>
    </source>
</evidence>
<sequence length="109" mass="11401">MKMPLQMTSVAVLVVTVVLCCGVVAPAEGRALLTVGKLIDHFEANCATPPEVDPLVPEPYAAPSDPQSYTSPIMSPAPAEYNPTPEYESPPAHASPPPPTYETPPAGGY</sequence>
<reference evidence="3 5" key="1">
    <citation type="journal article" date="2008" name="Science">
        <title>The Physcomitrella genome reveals evolutionary insights into the conquest of land by plants.</title>
        <authorList>
            <person name="Rensing S."/>
            <person name="Lang D."/>
            <person name="Zimmer A."/>
            <person name="Terry A."/>
            <person name="Salamov A."/>
            <person name="Shapiro H."/>
            <person name="Nishiyama T."/>
            <person name="Perroud P.-F."/>
            <person name="Lindquist E."/>
            <person name="Kamisugi Y."/>
            <person name="Tanahashi T."/>
            <person name="Sakakibara K."/>
            <person name="Fujita T."/>
            <person name="Oishi K."/>
            <person name="Shin-I T."/>
            <person name="Kuroki Y."/>
            <person name="Toyoda A."/>
            <person name="Suzuki Y."/>
            <person name="Hashimoto A."/>
            <person name="Yamaguchi K."/>
            <person name="Sugano A."/>
            <person name="Kohara Y."/>
            <person name="Fujiyama A."/>
            <person name="Anterola A."/>
            <person name="Aoki S."/>
            <person name="Ashton N."/>
            <person name="Barbazuk W.B."/>
            <person name="Barker E."/>
            <person name="Bennetzen J."/>
            <person name="Bezanilla M."/>
            <person name="Blankenship R."/>
            <person name="Cho S.H."/>
            <person name="Dutcher S."/>
            <person name="Estelle M."/>
            <person name="Fawcett J.A."/>
            <person name="Gundlach H."/>
            <person name="Hanada K."/>
            <person name="Heyl A."/>
            <person name="Hicks K.A."/>
            <person name="Hugh J."/>
            <person name="Lohr M."/>
            <person name="Mayer K."/>
            <person name="Melkozernov A."/>
            <person name="Murata T."/>
            <person name="Nelson D."/>
            <person name="Pils B."/>
            <person name="Prigge M."/>
            <person name="Reiss B."/>
            <person name="Renner T."/>
            <person name="Rombauts S."/>
            <person name="Rushton P."/>
            <person name="Sanderfoot A."/>
            <person name="Schween G."/>
            <person name="Shiu S.-H."/>
            <person name="Stueber K."/>
            <person name="Theodoulou F.L."/>
            <person name="Tu H."/>
            <person name="Van de Peer Y."/>
            <person name="Verrier P.J."/>
            <person name="Waters E."/>
            <person name="Wood A."/>
            <person name="Yang L."/>
            <person name="Cove D."/>
            <person name="Cuming A."/>
            <person name="Hasebe M."/>
            <person name="Lucas S."/>
            <person name="Mishler D.B."/>
            <person name="Reski R."/>
            <person name="Grigoriev I."/>
            <person name="Quatrano R.S."/>
            <person name="Boore J.L."/>
        </authorList>
    </citation>
    <scope>NUCLEOTIDE SEQUENCE [LARGE SCALE GENOMIC DNA]</scope>
    <source>
        <strain evidence="4 5">cv. Gransden 2004</strain>
    </source>
</reference>
<name>A0A2K1IVZ2_PHYPA</name>
<evidence type="ECO:0000313" key="4">
    <source>
        <dbReference type="EnsemblPlants" id="PAC:32947229.CDS.1"/>
    </source>
</evidence>
<protein>
    <submittedName>
        <fullName evidence="3 4">Uncharacterized protein</fullName>
    </submittedName>
</protein>
<evidence type="ECO:0000313" key="3">
    <source>
        <dbReference type="EMBL" id="PNR33446.1"/>
    </source>
</evidence>
<keyword evidence="2" id="KW-0732">Signal</keyword>
<feature type="region of interest" description="Disordered" evidence="1">
    <location>
        <begin position="47"/>
        <end position="109"/>
    </location>
</feature>
<feature type="compositionally biased region" description="Pro residues" evidence="1">
    <location>
        <begin position="93"/>
        <end position="102"/>
    </location>
</feature>